<dbReference type="Proteomes" id="UP000078292">
    <property type="component" value="Unassembled WGS sequence"/>
</dbReference>
<comment type="caution">
    <text evidence="1">The sequence shown here is derived from an EMBL/GenBank/DDBJ whole genome shotgun (WGS) entry which is preliminary data.</text>
</comment>
<reference evidence="1 2" key="1">
    <citation type="submission" date="2016-04" db="EMBL/GenBank/DDBJ databases">
        <title>First whole genome shotgun sequence of the bacterium Enteractinococcus sp. strain UASWS1574.</title>
        <authorList>
            <person name="Crovadore J."/>
            <person name="Chablais R."/>
            <person name="Lefort F."/>
        </authorList>
    </citation>
    <scope>NUCLEOTIDE SEQUENCE [LARGE SCALE GENOMIC DNA]</scope>
    <source>
        <strain evidence="1 2">UASWS1574</strain>
    </source>
</reference>
<dbReference type="RefSeq" id="WP_043057359.1">
    <property type="nucleotide sequence ID" value="NZ_LXEY01000015.1"/>
</dbReference>
<protein>
    <recommendedName>
        <fullName evidence="3">Addiction module component</fullName>
    </recommendedName>
</protein>
<dbReference type="AlphaFoldDB" id="A0A1B7M0R9"/>
<proteinExistence type="predicted"/>
<evidence type="ECO:0008006" key="3">
    <source>
        <dbReference type="Google" id="ProtNLM"/>
    </source>
</evidence>
<evidence type="ECO:0000313" key="2">
    <source>
        <dbReference type="Proteomes" id="UP000078292"/>
    </source>
</evidence>
<accession>A0A1B7M0R9</accession>
<gene>
    <name evidence="1" type="ORF">A6F49_07880</name>
</gene>
<keyword evidence="2" id="KW-1185">Reference proteome</keyword>
<dbReference type="OrthoDB" id="8912983at2"/>
<sequence length="82" mass="9716">MKWSAVEIERALLALNDDERKAVLYSVLRNIDETNNFEQGTDQTWHKDLLRKLQDNHQAALIDALEEHAQLRSDMLSLRQWR</sequence>
<organism evidence="1 2">
    <name type="scientific">Enteractinococcus helveticum</name>
    <dbReference type="NCBI Taxonomy" id="1837282"/>
    <lineage>
        <taxon>Bacteria</taxon>
        <taxon>Bacillati</taxon>
        <taxon>Actinomycetota</taxon>
        <taxon>Actinomycetes</taxon>
        <taxon>Micrococcales</taxon>
        <taxon>Micrococcaceae</taxon>
    </lineage>
</organism>
<dbReference type="STRING" id="1837282.A6F49_07880"/>
<name>A0A1B7M0R9_9MICC</name>
<dbReference type="EMBL" id="LXEY01000015">
    <property type="protein sequence ID" value="OAV61805.1"/>
    <property type="molecule type" value="Genomic_DNA"/>
</dbReference>
<evidence type="ECO:0000313" key="1">
    <source>
        <dbReference type="EMBL" id="OAV61805.1"/>
    </source>
</evidence>